<dbReference type="PANTHER" id="PTHR34062:SF1">
    <property type="entry name" value="NADH-UBIQUINONE OXIDOREDUCTASE 21KDA SUBUNIT N-TERMINAL DOMAIN-CONTAINING PROTEIN"/>
    <property type="match status" value="1"/>
</dbReference>
<dbReference type="EMBL" id="ML977322">
    <property type="protein sequence ID" value="KAF2115981.1"/>
    <property type="molecule type" value="Genomic_DNA"/>
</dbReference>
<dbReference type="PANTHER" id="PTHR34062">
    <property type="entry name" value="OXIDOREDUCTASE 21 KDA SUBUNIT, PUTATIVE (AFU_ORTHOLOGUE AFUA_4G04750)-RELATED"/>
    <property type="match status" value="1"/>
</dbReference>
<dbReference type="AlphaFoldDB" id="A0A6A5ZC34"/>
<reference evidence="4" key="1">
    <citation type="journal article" date="2020" name="Stud. Mycol.">
        <title>101 Dothideomycetes genomes: a test case for predicting lifestyles and emergence of pathogens.</title>
        <authorList>
            <person name="Haridas S."/>
            <person name="Albert R."/>
            <person name="Binder M."/>
            <person name="Bloem J."/>
            <person name="Labutti K."/>
            <person name="Salamov A."/>
            <person name="Andreopoulos B."/>
            <person name="Baker S."/>
            <person name="Barry K."/>
            <person name="Bills G."/>
            <person name="Bluhm B."/>
            <person name="Cannon C."/>
            <person name="Castanera R."/>
            <person name="Culley D."/>
            <person name="Daum C."/>
            <person name="Ezra D."/>
            <person name="Gonzalez J."/>
            <person name="Henrissat B."/>
            <person name="Kuo A."/>
            <person name="Liang C."/>
            <person name="Lipzen A."/>
            <person name="Lutzoni F."/>
            <person name="Magnuson J."/>
            <person name="Mondo S."/>
            <person name="Nolan M."/>
            <person name="Ohm R."/>
            <person name="Pangilinan J."/>
            <person name="Park H.-J."/>
            <person name="Ramirez L."/>
            <person name="Alfaro M."/>
            <person name="Sun H."/>
            <person name="Tritt A."/>
            <person name="Yoshinaga Y."/>
            <person name="Zwiers L.-H."/>
            <person name="Turgeon B."/>
            <person name="Goodwin S."/>
            <person name="Spatafora J."/>
            <person name="Crous P."/>
            <person name="Grigoriev I."/>
        </authorList>
    </citation>
    <scope>NUCLEOTIDE SEQUENCE</scope>
    <source>
        <strain evidence="4">CBS 627.86</strain>
    </source>
</reference>
<dbReference type="InterPro" id="IPR019721">
    <property type="entry name" value="NADH-UbQ_OxRdtase_su21_N"/>
</dbReference>
<evidence type="ECO:0000259" key="2">
    <source>
        <dbReference type="Pfam" id="PF10785"/>
    </source>
</evidence>
<feature type="domain" description="NADH-ubiquinone oxidoreductase 21kDa subunit N-terminal" evidence="2">
    <location>
        <begin position="22"/>
        <end position="106"/>
    </location>
</feature>
<organism evidence="4 5">
    <name type="scientific">Lophiotrema nucula</name>
    <dbReference type="NCBI Taxonomy" id="690887"/>
    <lineage>
        <taxon>Eukaryota</taxon>
        <taxon>Fungi</taxon>
        <taxon>Dikarya</taxon>
        <taxon>Ascomycota</taxon>
        <taxon>Pezizomycotina</taxon>
        <taxon>Dothideomycetes</taxon>
        <taxon>Pleosporomycetidae</taxon>
        <taxon>Pleosporales</taxon>
        <taxon>Lophiotremataceae</taxon>
        <taxon>Lophiotrema</taxon>
    </lineage>
</organism>
<evidence type="ECO:0000256" key="1">
    <source>
        <dbReference type="SAM" id="Phobius"/>
    </source>
</evidence>
<dbReference type="InterPro" id="IPR053229">
    <property type="entry name" value="NADH-Q_oxidrdct_subunit"/>
</dbReference>
<keyword evidence="1" id="KW-1133">Transmembrane helix</keyword>
<keyword evidence="1" id="KW-0812">Transmembrane</keyword>
<dbReference type="Pfam" id="PF12853">
    <property type="entry name" value="NADH_u_ox_C"/>
    <property type="match status" value="1"/>
</dbReference>
<evidence type="ECO:0000259" key="3">
    <source>
        <dbReference type="Pfam" id="PF12853"/>
    </source>
</evidence>
<dbReference type="OrthoDB" id="196140at2759"/>
<keyword evidence="5" id="KW-1185">Reference proteome</keyword>
<dbReference type="InterPro" id="IPR024549">
    <property type="entry name" value="NADH-UbQ_OxRdtase_su21_C_fun"/>
</dbReference>
<dbReference type="Pfam" id="PF10785">
    <property type="entry name" value="NADH-u_ox-rdase"/>
    <property type="match status" value="1"/>
</dbReference>
<keyword evidence="4" id="KW-0830">Ubiquinone</keyword>
<proteinExistence type="predicted"/>
<accession>A0A6A5ZC34</accession>
<sequence length="202" mass="23093">MAEEKNNGYTVAQMPSKAPTGEYPLIDNDPHIRRVMAYTRREDWVRAGVYAAIPPGLMLYWEKISPSFVGKGGFAPIMRLSVAIGLTGGFLSAYSRTCHRFYGASENRREIEMDMREMVDKVKKGEPLYGESKLTEYSQGVAHRNSRYAATFIHVLPWPNLVNHPYHGVDTAKYYRQAELELEAEREGRPIQYDPEKNQDSK</sequence>
<evidence type="ECO:0000313" key="4">
    <source>
        <dbReference type="EMBL" id="KAF2115981.1"/>
    </source>
</evidence>
<feature type="transmembrane region" description="Helical" evidence="1">
    <location>
        <begin position="73"/>
        <end position="94"/>
    </location>
</feature>
<dbReference type="Proteomes" id="UP000799770">
    <property type="component" value="Unassembled WGS sequence"/>
</dbReference>
<evidence type="ECO:0000313" key="5">
    <source>
        <dbReference type="Proteomes" id="UP000799770"/>
    </source>
</evidence>
<gene>
    <name evidence="4" type="ORF">BDV96DRAFT_574905</name>
</gene>
<feature type="transmembrane region" description="Helical" evidence="1">
    <location>
        <begin position="44"/>
        <end position="61"/>
    </location>
</feature>
<name>A0A6A5ZC34_9PLEO</name>
<feature type="domain" description="NADH-ubiquinone oxidoreductase 21kDa subunit C-terminal fungi" evidence="3">
    <location>
        <begin position="115"/>
        <end position="192"/>
    </location>
</feature>
<keyword evidence="1" id="KW-0472">Membrane</keyword>
<protein>
    <submittedName>
        <fullName evidence="4">C-terminal of NADH-ubiquinone oxidoreductase 21 kDa subunit-domain-containing protein</fullName>
    </submittedName>
</protein>